<proteinExistence type="predicted"/>
<protein>
    <submittedName>
        <fullName evidence="2">Uncharacterized protein</fullName>
    </submittedName>
</protein>
<feature type="compositionally biased region" description="Basic and acidic residues" evidence="1">
    <location>
        <begin position="155"/>
        <end position="165"/>
    </location>
</feature>
<name>A0AAW0PYJ0_9GOBI</name>
<comment type="caution">
    <text evidence="2">The sequence shown here is derived from an EMBL/GenBank/DDBJ whole genome shotgun (WGS) entry which is preliminary data.</text>
</comment>
<evidence type="ECO:0000313" key="3">
    <source>
        <dbReference type="Proteomes" id="UP001460270"/>
    </source>
</evidence>
<reference evidence="3" key="1">
    <citation type="submission" date="2024-04" db="EMBL/GenBank/DDBJ databases">
        <title>Salinicola lusitanus LLJ914,a marine bacterium isolated from the Okinawa Trough.</title>
        <authorList>
            <person name="Li J."/>
        </authorList>
    </citation>
    <scope>NUCLEOTIDE SEQUENCE [LARGE SCALE GENOMIC DNA]</scope>
</reference>
<dbReference type="Proteomes" id="UP001460270">
    <property type="component" value="Unassembled WGS sequence"/>
</dbReference>
<dbReference type="EMBL" id="JBBPFD010000002">
    <property type="protein sequence ID" value="KAK7938731.1"/>
    <property type="molecule type" value="Genomic_DNA"/>
</dbReference>
<feature type="compositionally biased region" description="Basic and acidic residues" evidence="1">
    <location>
        <begin position="77"/>
        <end position="99"/>
    </location>
</feature>
<feature type="compositionally biased region" description="Basic and acidic residues" evidence="1">
    <location>
        <begin position="174"/>
        <end position="198"/>
    </location>
</feature>
<gene>
    <name evidence="2" type="ORF">WMY93_002057</name>
</gene>
<feature type="region of interest" description="Disordered" evidence="1">
    <location>
        <begin position="64"/>
        <end position="127"/>
    </location>
</feature>
<accession>A0AAW0PYJ0</accession>
<sequence>MVTGRRPEPGSFGQAERDDQQVIAASVSMWIVWLNIGEEEVVAHASTREEATVKAMNLALERLQQQTRQELEETDEGREVENETGSREEEKEQDVRTEGQEQTLDVSDEEETVPGPSAAVEPEGEEFSWSRFENIILSWLSEEQTEERDEQSVAEAKEVEEDKSLLESGLNEEAEVKSEEMLPEEHNFNMPDQEEKSVPEPSASEAEEKESGGRGFSSALRFWLSKEQGVCKKVEKERDEPRVVATKEETKIVKRRDKSRV</sequence>
<feature type="region of interest" description="Disordered" evidence="1">
    <location>
        <begin position="140"/>
        <end position="215"/>
    </location>
</feature>
<organism evidence="2 3">
    <name type="scientific">Mugilogobius chulae</name>
    <name type="common">yellowstripe goby</name>
    <dbReference type="NCBI Taxonomy" id="88201"/>
    <lineage>
        <taxon>Eukaryota</taxon>
        <taxon>Metazoa</taxon>
        <taxon>Chordata</taxon>
        <taxon>Craniata</taxon>
        <taxon>Vertebrata</taxon>
        <taxon>Euteleostomi</taxon>
        <taxon>Actinopterygii</taxon>
        <taxon>Neopterygii</taxon>
        <taxon>Teleostei</taxon>
        <taxon>Neoteleostei</taxon>
        <taxon>Acanthomorphata</taxon>
        <taxon>Gobiaria</taxon>
        <taxon>Gobiiformes</taxon>
        <taxon>Gobioidei</taxon>
        <taxon>Gobiidae</taxon>
        <taxon>Gobionellinae</taxon>
        <taxon>Mugilogobius</taxon>
    </lineage>
</organism>
<evidence type="ECO:0000313" key="2">
    <source>
        <dbReference type="EMBL" id="KAK7938731.1"/>
    </source>
</evidence>
<evidence type="ECO:0000256" key="1">
    <source>
        <dbReference type="SAM" id="MobiDB-lite"/>
    </source>
</evidence>
<keyword evidence="3" id="KW-1185">Reference proteome</keyword>
<dbReference type="AlphaFoldDB" id="A0AAW0PYJ0"/>